<dbReference type="InterPro" id="IPR013328">
    <property type="entry name" value="6PGD_dom2"/>
</dbReference>
<name>A0A381VA72_9ZZZZ</name>
<gene>
    <name evidence="6" type="ORF">METZ01_LOCUS89512</name>
</gene>
<dbReference type="PROSITE" id="PS00957">
    <property type="entry name" value="NAD_G3PDH"/>
    <property type="match status" value="1"/>
</dbReference>
<comment type="similarity">
    <text evidence="1">Belongs to the NAD-dependent glycerol-3-phosphate dehydrogenase family.</text>
</comment>
<evidence type="ECO:0000313" key="6">
    <source>
        <dbReference type="EMBL" id="SVA36658.1"/>
    </source>
</evidence>
<reference evidence="6" key="1">
    <citation type="submission" date="2018-05" db="EMBL/GenBank/DDBJ databases">
        <authorList>
            <person name="Lanie J.A."/>
            <person name="Ng W.-L."/>
            <person name="Kazmierczak K.M."/>
            <person name="Andrzejewski T.M."/>
            <person name="Davidsen T.M."/>
            <person name="Wayne K.J."/>
            <person name="Tettelin H."/>
            <person name="Glass J.I."/>
            <person name="Rusch D."/>
            <person name="Podicherti R."/>
            <person name="Tsui H.-C.T."/>
            <person name="Winkler M.E."/>
        </authorList>
    </citation>
    <scope>NUCLEOTIDE SEQUENCE</scope>
</reference>
<dbReference type="SUPFAM" id="SSF48179">
    <property type="entry name" value="6-phosphogluconate dehydrogenase C-terminal domain-like"/>
    <property type="match status" value="1"/>
</dbReference>
<dbReference type="FunFam" id="1.10.1040.10:FF:000001">
    <property type="entry name" value="Glycerol-3-phosphate dehydrogenase [NAD(P)+]"/>
    <property type="match status" value="1"/>
</dbReference>
<dbReference type="InterPro" id="IPR006168">
    <property type="entry name" value="G3P_DH_NAD-dep"/>
</dbReference>
<dbReference type="PIRSF" id="PIRSF000114">
    <property type="entry name" value="Glycerol-3-P_dh"/>
    <property type="match status" value="1"/>
</dbReference>
<feature type="domain" description="Glycerol-3-phosphate dehydrogenase NAD-dependent C-terminal" evidence="5">
    <location>
        <begin position="192"/>
        <end position="333"/>
    </location>
</feature>
<dbReference type="FunFam" id="3.40.50.720:FF:000019">
    <property type="entry name" value="Glycerol-3-phosphate dehydrogenase [NAD(P)+]"/>
    <property type="match status" value="1"/>
</dbReference>
<dbReference type="Pfam" id="PF01210">
    <property type="entry name" value="NAD_Gly3P_dh_N"/>
    <property type="match status" value="1"/>
</dbReference>
<dbReference type="SUPFAM" id="SSF51735">
    <property type="entry name" value="NAD(P)-binding Rossmann-fold domains"/>
    <property type="match status" value="1"/>
</dbReference>
<dbReference type="GO" id="GO:0051287">
    <property type="term" value="F:NAD binding"/>
    <property type="evidence" value="ECO:0007669"/>
    <property type="project" value="InterPro"/>
</dbReference>
<dbReference type="AlphaFoldDB" id="A0A381VA72"/>
<keyword evidence="3" id="KW-0520">NAD</keyword>
<dbReference type="GO" id="GO:0047952">
    <property type="term" value="F:glycerol-3-phosphate dehydrogenase [NAD(P)+] activity"/>
    <property type="evidence" value="ECO:0007669"/>
    <property type="project" value="TreeGrafter"/>
</dbReference>
<evidence type="ECO:0000256" key="1">
    <source>
        <dbReference type="ARBA" id="ARBA00011009"/>
    </source>
</evidence>
<evidence type="ECO:0000256" key="2">
    <source>
        <dbReference type="ARBA" id="ARBA00023002"/>
    </source>
</evidence>
<dbReference type="Gene3D" id="1.10.1040.10">
    <property type="entry name" value="N-(1-d-carboxylethyl)-l-norvaline Dehydrogenase, domain 2"/>
    <property type="match status" value="1"/>
</dbReference>
<feature type="domain" description="Glycerol-3-phosphate dehydrogenase NAD-dependent N-terminal" evidence="4">
    <location>
        <begin position="15"/>
        <end position="172"/>
    </location>
</feature>
<dbReference type="NCBIfam" id="NF000942">
    <property type="entry name" value="PRK00094.1-4"/>
    <property type="match status" value="1"/>
</dbReference>
<dbReference type="InterPro" id="IPR036291">
    <property type="entry name" value="NAD(P)-bd_dom_sf"/>
</dbReference>
<dbReference type="GO" id="GO:0046168">
    <property type="term" value="P:glycerol-3-phosphate catabolic process"/>
    <property type="evidence" value="ECO:0007669"/>
    <property type="project" value="InterPro"/>
</dbReference>
<dbReference type="GO" id="GO:0005829">
    <property type="term" value="C:cytosol"/>
    <property type="evidence" value="ECO:0007669"/>
    <property type="project" value="TreeGrafter"/>
</dbReference>
<dbReference type="InterPro" id="IPR008927">
    <property type="entry name" value="6-PGluconate_DH-like_C_sf"/>
</dbReference>
<protein>
    <recommendedName>
        <fullName evidence="7">Glycerol-3-phosphate dehydrogenase NAD-dependent N-terminal domain-containing protein</fullName>
    </recommendedName>
</protein>
<dbReference type="InterPro" id="IPR006109">
    <property type="entry name" value="G3P_DH_NAD-dep_C"/>
</dbReference>
<organism evidence="6">
    <name type="scientific">marine metagenome</name>
    <dbReference type="NCBI Taxonomy" id="408172"/>
    <lineage>
        <taxon>unclassified sequences</taxon>
        <taxon>metagenomes</taxon>
        <taxon>ecological metagenomes</taxon>
    </lineage>
</organism>
<evidence type="ECO:0000256" key="3">
    <source>
        <dbReference type="ARBA" id="ARBA00023027"/>
    </source>
</evidence>
<evidence type="ECO:0008006" key="7">
    <source>
        <dbReference type="Google" id="ProtNLM"/>
    </source>
</evidence>
<dbReference type="EMBL" id="UINC01008133">
    <property type="protein sequence ID" value="SVA36658.1"/>
    <property type="molecule type" value="Genomic_DNA"/>
</dbReference>
<keyword evidence="2" id="KW-0560">Oxidoreductase</keyword>
<accession>A0A381VA72</accession>
<dbReference type="HAMAP" id="MF_00394">
    <property type="entry name" value="NAD_Glyc3P_dehydrog"/>
    <property type="match status" value="1"/>
</dbReference>
<dbReference type="GO" id="GO:0005975">
    <property type="term" value="P:carbohydrate metabolic process"/>
    <property type="evidence" value="ECO:0007669"/>
    <property type="project" value="InterPro"/>
</dbReference>
<dbReference type="Gene3D" id="3.40.50.720">
    <property type="entry name" value="NAD(P)-binding Rossmann-like Domain"/>
    <property type="match status" value="1"/>
</dbReference>
<dbReference type="Pfam" id="PF07479">
    <property type="entry name" value="NAD_Gly3P_dh_C"/>
    <property type="match status" value="1"/>
</dbReference>
<dbReference type="NCBIfam" id="NF000940">
    <property type="entry name" value="PRK00094.1-2"/>
    <property type="match status" value="1"/>
</dbReference>
<dbReference type="PRINTS" id="PR00077">
    <property type="entry name" value="GPDHDRGNASE"/>
</dbReference>
<proteinExistence type="inferred from homology"/>
<evidence type="ECO:0000259" key="5">
    <source>
        <dbReference type="Pfam" id="PF07479"/>
    </source>
</evidence>
<evidence type="ECO:0000259" key="4">
    <source>
        <dbReference type="Pfam" id="PF01210"/>
    </source>
</evidence>
<dbReference type="PANTHER" id="PTHR11728:SF1">
    <property type="entry name" value="GLYCEROL-3-PHOSPHATE DEHYDROGENASE [NAD(+)] 2, CHLOROPLASTIC"/>
    <property type="match status" value="1"/>
</dbReference>
<dbReference type="PANTHER" id="PTHR11728">
    <property type="entry name" value="GLYCEROL-3-PHOSPHATE DEHYDROGENASE"/>
    <property type="match status" value="1"/>
</dbReference>
<dbReference type="InterPro" id="IPR011128">
    <property type="entry name" value="G3P_DH_NAD-dep_N"/>
</dbReference>
<sequence length="343" mass="36188">MSDPVVPQKLRNRWKIAVLGAGSWGTALAVHSSLAGHDVRLWARRQLAADAMSRSGKNADYLPRCELPEALVVSADAEECMADADLVISVIPSRFLRSVWDGISDAFPSGAHLVSATKGLEDKTGLRMSQVLSEYTSGREASIMALSGPSFAAELVEGHPTAVTLACANLEAAESVQACLSHGPLRAYRNADIVGVEHGGALKNAIAIATGIADGLGFGTNSRAALITRGLKELTSLAVARGARPDTLMGLAGLGDLVLTCTGSLSRNRHVGIELGKGRSLEEIIDGMQMVAEGVETVLATFHLGRRLKVKMPITNEVYAILQEGKSARAAIEDLMARTLVEE</sequence>